<keyword evidence="2" id="KW-0812">Transmembrane</keyword>
<evidence type="ECO:0000313" key="4">
    <source>
        <dbReference type="Proteomes" id="UP000546642"/>
    </source>
</evidence>
<dbReference type="AlphaFoldDB" id="A0A7X0D615"/>
<reference evidence="3 4" key="1">
    <citation type="submission" date="2020-08" db="EMBL/GenBank/DDBJ databases">
        <title>Sequencing the genomes of 1000 actinobacteria strains.</title>
        <authorList>
            <person name="Klenk H.-P."/>
        </authorList>
    </citation>
    <scope>NUCLEOTIDE SEQUENCE [LARGE SCALE GENOMIC DNA]</scope>
    <source>
        <strain evidence="3 4">DSM 46659</strain>
    </source>
</reference>
<feature type="compositionally biased region" description="Low complexity" evidence="1">
    <location>
        <begin position="11"/>
        <end position="21"/>
    </location>
</feature>
<dbReference type="EMBL" id="JACHDS010000001">
    <property type="protein sequence ID" value="MBB6172790.1"/>
    <property type="molecule type" value="Genomic_DNA"/>
</dbReference>
<evidence type="ECO:0008006" key="5">
    <source>
        <dbReference type="Google" id="ProtNLM"/>
    </source>
</evidence>
<sequence length="226" mass="22514">MEPNPQQPQRTGATAGPSGAAAFLSTPRARRALAMAAAVAVLSGSAITAGLWWGKDGPALGAGPDDAVTTAPECSVVEAGTVAELLPSGRPEADEHGPLMDAEGTTCVWTSVDADGVPPRVLAVDFEARFTDRAGDVTGASAAARALQGFAPVADLEGAAPLPRLGADALVWPGADDGTAELVFRSDNLLVRVSYGGAEDSGGAPLSFAAARDGAVAVAEQVADAL</sequence>
<name>A0A7X0D615_9ACTN</name>
<evidence type="ECO:0000256" key="2">
    <source>
        <dbReference type="SAM" id="Phobius"/>
    </source>
</evidence>
<dbReference type="Proteomes" id="UP000546642">
    <property type="component" value="Unassembled WGS sequence"/>
</dbReference>
<proteinExistence type="predicted"/>
<protein>
    <recommendedName>
        <fullName evidence="5">DUF3558 domain-containing protein</fullName>
    </recommendedName>
</protein>
<feature type="transmembrane region" description="Helical" evidence="2">
    <location>
        <begin position="32"/>
        <end position="53"/>
    </location>
</feature>
<dbReference type="RefSeq" id="WP_184076035.1">
    <property type="nucleotide sequence ID" value="NZ_JACHDS010000001.1"/>
</dbReference>
<keyword evidence="2" id="KW-0472">Membrane</keyword>
<keyword evidence="4" id="KW-1185">Reference proteome</keyword>
<gene>
    <name evidence="3" type="ORF">HNR23_002850</name>
</gene>
<keyword evidence="2" id="KW-1133">Transmembrane helix</keyword>
<evidence type="ECO:0000256" key="1">
    <source>
        <dbReference type="SAM" id="MobiDB-lite"/>
    </source>
</evidence>
<evidence type="ECO:0000313" key="3">
    <source>
        <dbReference type="EMBL" id="MBB6172790.1"/>
    </source>
</evidence>
<organism evidence="3 4">
    <name type="scientific">Nocardiopsis mwathae</name>
    <dbReference type="NCBI Taxonomy" id="1472723"/>
    <lineage>
        <taxon>Bacteria</taxon>
        <taxon>Bacillati</taxon>
        <taxon>Actinomycetota</taxon>
        <taxon>Actinomycetes</taxon>
        <taxon>Streptosporangiales</taxon>
        <taxon>Nocardiopsidaceae</taxon>
        <taxon>Nocardiopsis</taxon>
    </lineage>
</organism>
<accession>A0A7X0D615</accession>
<comment type="caution">
    <text evidence="3">The sequence shown here is derived from an EMBL/GenBank/DDBJ whole genome shotgun (WGS) entry which is preliminary data.</text>
</comment>
<feature type="region of interest" description="Disordered" evidence="1">
    <location>
        <begin position="1"/>
        <end position="21"/>
    </location>
</feature>